<evidence type="ECO:0000256" key="3">
    <source>
        <dbReference type="ARBA" id="ARBA00022525"/>
    </source>
</evidence>
<dbReference type="InterPro" id="IPR003995">
    <property type="entry name" value="RTX_toxin_determinant-A"/>
</dbReference>
<dbReference type="InterPro" id="IPR050557">
    <property type="entry name" value="RTX_toxin/Mannuronan_C5-epim"/>
</dbReference>
<evidence type="ECO:0000256" key="6">
    <source>
        <dbReference type="ARBA" id="ARBA00022837"/>
    </source>
</evidence>
<reference evidence="9" key="1">
    <citation type="submission" date="2021-08" db="EMBL/GenBank/DDBJ databases">
        <title>Complete genome sequence of Pseudomonas phytophila.</title>
        <authorList>
            <person name="Weir B.S."/>
            <person name="Templeton M.D."/>
            <person name="Arshed S."/>
            <person name="Andersen M.T."/>
            <person name="Jayaraman J."/>
        </authorList>
    </citation>
    <scope>NUCLEOTIDE SEQUENCE</scope>
    <source>
        <strain evidence="9">ICMP 23753</strain>
    </source>
</reference>
<keyword evidence="4" id="KW-0800">Toxin</keyword>
<sequence length="1797" mass="181781">MLLGNALANTLEGGAGDDTLNGGAGIDTLIGGTGNDTYLVDNIGDKITELDGEGHDTVQTTVSYTLSDFVEDGVLLGAAALNLTGNSEENTLTGNNAANILDGKAGADTLIGGLGNDTYIVDNIGDVVVETSALLTEIDTVQASISYALGNNLENLTLTGSDSLDGTGNALNNRITGNSGSNRLDGGAGIDTMTGGLGNDTYVVDNLKDVIVETTTLPGEIDTVESSVNWALGANLENLTLTGSDNLNGTGNALTNVLIGNAGNNILNGGAGIDTLKGGDGNDTFVLDQFAELALLEELSNQGSDTLNISFAATAINNTVDLSNTNLRNVENVTLLGAGLFSVIGNDQNNILVGNAFANTLNGGADDDTLNGGAGVDTLIGGTGNDTYVVDNLGDKITELDGEGRDTVQTTVSYTLSDFVEDGVLLGAAAINLTGSNQDNTLTGNNAANILDGKTGADTLIGGLGNDTYIVDNIGDVVVETSALLNEIDTVQASISYTLGANVENLTLTGSASLDGIGNALNNRITGNSGSNRLDGGLGIDTLTGGLGNDTYVVDNLKDVVVETSTLPTEIDTVESSVNWALGANLENLTLTGSDNLNGTGNALANVLIGNAGNNVLNGGAGIDTLKGGDGNDTFVLDQFAELALLEELSNQGSDTLNISFAATAINNTVDLSNTNLRNVENVTLLGAGLFGVIGNDQNNILVGNAFANTLNGGAGDDTLNGGAGIDTLIGGTGNDTYLVDNIGDKITELDGEGHDTVQTTVSYTLSDFVEDGVLLGAAAINLTGSNQDNTLTGNNAANILDGKAGADTLIGGLGNDTYIVDNIGDVVVENSALAAEIDTVQASISYTLGANVENLTLTGSDSLEGTGNALNNRITGNSGSNRLDGGAGIDTMTGGLGNDTYVVDNLKDVVVETSTLPTEIDTVESSVNWALGANLENLTLTGSDNLNGTGNALANVLIGNAGNNVLNGGAGIDTLKGGDGNDTFVLDQFAELALLEELSNQGSDTLNISFAATAINNTVDLSNTNLRNVENVTLLGAGLFGVIGNDQNNILVGNAFANTLNGGAGDDTLNGGAGIDTLIGGTGNDTYLVDNIGDKITELDGEGHDTVQTTVSYTLSDFVEDGVLLGAAAINLTGSNQDNTLTGNNAANILDGKAGADTLIGGLGNDTYIVDNIGDVVVENSALAAEIDTVQASISYTLGANVENLTLTGSDSLEGTGNALNNRITGNSGSNRLDGGAGIDTMTGGLGNDTYVVDNLKDVVVETSTLPTEIDTVESSVNWALGANLENLTLTGSDNLNGTGNALANVLIGNAGNNVLNGGAGIDTLKGGDGNDTFVLDQFAELALLEELSNQGSDTLNISFAATAINNTVDLSNTNLRNVENVTLLGAGLFSVIGNDQNNILVGNAFANTLNGGAGDDTLNGGAGIDTLIGGTGNDTYLVDNIGDKITELDGEGRDTVQTTVTYTLSNFVEDGQALGAAAINLTGNDEANTLTGNNAANVLDGKAGADTLIGGLGNDTYIVDNIGDVVVETSALLTEIDTVQASISYTLGANVENLTLTGSDSLDGTGNALNNRITGNSGSNRLEGGLGIDTLTGGLGNDTYVVDNLKDVVVETSTLVTEIDTVESSVNWTLGANLENLTLTGSDNLNGTGNALINTMTGNSGNNILNGGAGNDMLDGGDGNDHLIGGLGTDTLTGGSGADTFVFNLLSELGLGDKRDAITDFNSAQGDKIDLSKLDANVLLGGINPFTFIGAAEFTGAGQLRFVDEVLSGNINGNLNNDFEIHLVGVTALAANDFV</sequence>
<keyword evidence="8" id="KW-0472">Membrane</keyword>
<evidence type="ECO:0000256" key="5">
    <source>
        <dbReference type="ARBA" id="ARBA00022737"/>
    </source>
</evidence>
<keyword evidence="6" id="KW-0106">Calcium</keyword>
<evidence type="ECO:0000313" key="10">
    <source>
        <dbReference type="Proteomes" id="UP001063228"/>
    </source>
</evidence>
<dbReference type="Pfam" id="PF00353">
    <property type="entry name" value="HemolysinCabind"/>
    <property type="match status" value="20"/>
</dbReference>
<keyword evidence="7" id="KW-0843">Virulence</keyword>
<keyword evidence="5" id="KW-0677">Repeat</keyword>
<dbReference type="Gene3D" id="2.150.10.10">
    <property type="entry name" value="Serralysin-like metalloprotease, C-terminal"/>
    <property type="match status" value="11"/>
</dbReference>
<dbReference type="EMBL" id="CP081201">
    <property type="protein sequence ID" value="UXZ99306.1"/>
    <property type="molecule type" value="Genomic_DNA"/>
</dbReference>
<evidence type="ECO:0000256" key="1">
    <source>
        <dbReference type="ARBA" id="ARBA00004370"/>
    </source>
</evidence>
<dbReference type="Proteomes" id="UP001063228">
    <property type="component" value="Chromosome"/>
</dbReference>
<name>A0ABY6FP36_9PSED</name>
<protein>
    <submittedName>
        <fullName evidence="9">Calcium-binding protein</fullName>
    </submittedName>
</protein>
<keyword evidence="3" id="KW-0964">Secreted</keyword>
<evidence type="ECO:0000256" key="7">
    <source>
        <dbReference type="ARBA" id="ARBA00023026"/>
    </source>
</evidence>
<dbReference type="PRINTS" id="PR01488">
    <property type="entry name" value="RTXTOXINA"/>
</dbReference>
<gene>
    <name evidence="9" type="ORF">K3169_24005</name>
</gene>
<organism evidence="9 10">
    <name type="scientific">Pseudomonas phytophila</name>
    <dbReference type="NCBI Taxonomy" id="2867264"/>
    <lineage>
        <taxon>Bacteria</taxon>
        <taxon>Pseudomonadati</taxon>
        <taxon>Pseudomonadota</taxon>
        <taxon>Gammaproteobacteria</taxon>
        <taxon>Pseudomonadales</taxon>
        <taxon>Pseudomonadaceae</taxon>
        <taxon>Pseudomonas</taxon>
    </lineage>
</organism>
<proteinExistence type="predicted"/>
<dbReference type="InterPro" id="IPR011049">
    <property type="entry name" value="Serralysin-like_metalloprot_C"/>
</dbReference>
<evidence type="ECO:0000256" key="4">
    <source>
        <dbReference type="ARBA" id="ARBA00022656"/>
    </source>
</evidence>
<dbReference type="InterPro" id="IPR018511">
    <property type="entry name" value="Hemolysin-typ_Ca-bd_CS"/>
</dbReference>
<evidence type="ECO:0000256" key="8">
    <source>
        <dbReference type="ARBA" id="ARBA00023136"/>
    </source>
</evidence>
<dbReference type="PANTHER" id="PTHR38340">
    <property type="entry name" value="S-LAYER PROTEIN"/>
    <property type="match status" value="1"/>
</dbReference>
<evidence type="ECO:0000256" key="2">
    <source>
        <dbReference type="ARBA" id="ARBA00004613"/>
    </source>
</evidence>
<accession>A0ABY6FP36</accession>
<dbReference type="PRINTS" id="PR00313">
    <property type="entry name" value="CABNDNGRPT"/>
</dbReference>
<comment type="subcellular location">
    <subcellularLocation>
        <location evidence="1">Membrane</location>
    </subcellularLocation>
    <subcellularLocation>
        <location evidence="2">Secreted</location>
    </subcellularLocation>
</comment>
<dbReference type="PANTHER" id="PTHR38340:SF1">
    <property type="entry name" value="S-LAYER PROTEIN"/>
    <property type="match status" value="1"/>
</dbReference>
<dbReference type="SUPFAM" id="SSF51120">
    <property type="entry name" value="beta-Roll"/>
    <property type="match status" value="15"/>
</dbReference>
<dbReference type="PROSITE" id="PS00330">
    <property type="entry name" value="HEMOLYSIN_CALCIUM"/>
    <property type="match status" value="7"/>
</dbReference>
<keyword evidence="10" id="KW-1185">Reference proteome</keyword>
<dbReference type="InterPro" id="IPR001343">
    <property type="entry name" value="Hemolysn_Ca-bd"/>
</dbReference>
<evidence type="ECO:0000313" key="9">
    <source>
        <dbReference type="EMBL" id="UXZ99306.1"/>
    </source>
</evidence>